<reference evidence="11 12" key="1">
    <citation type="submission" date="2015-07" db="EMBL/GenBank/DDBJ databases">
        <title>The genome of Pseudoloma neurophilia, a relevant intracellular parasite of the zebrafish.</title>
        <authorList>
            <person name="Ndikumana S."/>
            <person name="Pelin A."/>
            <person name="Sanders J."/>
            <person name="Corradi N."/>
        </authorList>
    </citation>
    <scope>NUCLEOTIDE SEQUENCE [LARGE SCALE GENOMIC DNA]</scope>
    <source>
        <strain evidence="11 12">MK1</strain>
    </source>
</reference>
<dbReference type="OrthoDB" id="515692at2759"/>
<comment type="cofactor">
    <cofactor evidence="2">
        <name>Zn(2+)</name>
        <dbReference type="ChEBI" id="CHEBI:29105"/>
    </cofactor>
</comment>
<dbReference type="PANTHER" id="PTHR11935">
    <property type="entry name" value="BETA LACTAMASE DOMAIN"/>
    <property type="match status" value="1"/>
</dbReference>
<evidence type="ECO:0000256" key="8">
    <source>
        <dbReference type="ARBA" id="ARBA00022833"/>
    </source>
</evidence>
<accession>A0A0R0LU37</accession>
<comment type="catalytic activity">
    <reaction evidence="1">
        <text>an S-(2-hydroxyacyl)glutathione + H2O = a 2-hydroxy carboxylate + glutathione + H(+)</text>
        <dbReference type="Rhea" id="RHEA:21864"/>
        <dbReference type="ChEBI" id="CHEBI:15377"/>
        <dbReference type="ChEBI" id="CHEBI:15378"/>
        <dbReference type="ChEBI" id="CHEBI:57925"/>
        <dbReference type="ChEBI" id="CHEBI:58896"/>
        <dbReference type="ChEBI" id="CHEBI:71261"/>
        <dbReference type="EC" id="3.1.2.6"/>
    </reaction>
</comment>
<keyword evidence="7" id="KW-0378">Hydrolase</keyword>
<evidence type="ECO:0000256" key="3">
    <source>
        <dbReference type="ARBA" id="ARBA00004963"/>
    </source>
</evidence>
<dbReference type="SMART" id="SM00849">
    <property type="entry name" value="Lactamase_B"/>
    <property type="match status" value="1"/>
</dbReference>
<organism evidence="11 12">
    <name type="scientific">Pseudoloma neurophilia</name>
    <dbReference type="NCBI Taxonomy" id="146866"/>
    <lineage>
        <taxon>Eukaryota</taxon>
        <taxon>Fungi</taxon>
        <taxon>Fungi incertae sedis</taxon>
        <taxon>Microsporidia</taxon>
        <taxon>Pseudoloma</taxon>
    </lineage>
</organism>
<dbReference type="GO" id="GO:0046872">
    <property type="term" value="F:metal ion binding"/>
    <property type="evidence" value="ECO:0007669"/>
    <property type="project" value="UniProtKB-KW"/>
</dbReference>
<dbReference type="VEuPathDB" id="MicrosporidiaDB:M153_20470001323"/>
<protein>
    <recommendedName>
        <fullName evidence="5">hydroxyacylglutathione hydrolase</fullName>
        <ecNumber evidence="5">3.1.2.6</ecNumber>
    </recommendedName>
    <alternativeName>
        <fullName evidence="9">Glyoxalase II</fullName>
    </alternativeName>
</protein>
<keyword evidence="12" id="KW-1185">Reference proteome</keyword>
<gene>
    <name evidence="11" type="ORF">M153_20470001323</name>
</gene>
<evidence type="ECO:0000256" key="6">
    <source>
        <dbReference type="ARBA" id="ARBA00022723"/>
    </source>
</evidence>
<evidence type="ECO:0000256" key="7">
    <source>
        <dbReference type="ARBA" id="ARBA00022801"/>
    </source>
</evidence>
<dbReference type="PANTHER" id="PTHR11935:SF94">
    <property type="entry name" value="TENZING NORGAY, ISOFORM C"/>
    <property type="match status" value="1"/>
</dbReference>
<keyword evidence="6" id="KW-0479">Metal-binding</keyword>
<sequence length="254" mass="29535">MSILNCIGIDVSADHNILWMVFNNTECLAIDATEPEILDIAKDVEFPEKSSRMPTIYKKNEIKNMKRTKQRKLLAVFTTHHHLDHSKGDKQHRTNGIPVYNHDKIFHENRPSDELFDAKIEVNDFNINILHTPCHTQDSICILIDQWLFTGDTLFYLGCGRFFEGTAEQMSANFSKILSLPSDTICCYGHDYSKKDFLFAKQFFKDEMLKNYNNSLEEGSITLTIEQERNFNPFINCKKFGMTLQQMRDAKNNF</sequence>
<dbReference type="Pfam" id="PF00753">
    <property type="entry name" value="Lactamase_B"/>
    <property type="match status" value="1"/>
</dbReference>
<name>A0A0R0LU37_9MICR</name>
<evidence type="ECO:0000313" key="11">
    <source>
        <dbReference type="EMBL" id="KRH92930.1"/>
    </source>
</evidence>
<dbReference type="Proteomes" id="UP000051530">
    <property type="component" value="Unassembled WGS sequence"/>
</dbReference>
<evidence type="ECO:0000256" key="2">
    <source>
        <dbReference type="ARBA" id="ARBA00001947"/>
    </source>
</evidence>
<dbReference type="InterPro" id="IPR001279">
    <property type="entry name" value="Metallo-B-lactamas"/>
</dbReference>
<evidence type="ECO:0000256" key="1">
    <source>
        <dbReference type="ARBA" id="ARBA00001623"/>
    </source>
</evidence>
<proteinExistence type="inferred from homology"/>
<evidence type="ECO:0000256" key="4">
    <source>
        <dbReference type="ARBA" id="ARBA00006759"/>
    </source>
</evidence>
<dbReference type="SUPFAM" id="SSF56281">
    <property type="entry name" value="Metallo-hydrolase/oxidoreductase"/>
    <property type="match status" value="1"/>
</dbReference>
<dbReference type="Gene3D" id="3.60.15.10">
    <property type="entry name" value="Ribonuclease Z/Hydroxyacylglutathione hydrolase-like"/>
    <property type="match status" value="1"/>
</dbReference>
<evidence type="ECO:0000259" key="10">
    <source>
        <dbReference type="SMART" id="SM00849"/>
    </source>
</evidence>
<comment type="pathway">
    <text evidence="3">Secondary metabolite metabolism; methylglyoxal degradation; (R)-lactate from methylglyoxal: step 2/2.</text>
</comment>
<evidence type="ECO:0000313" key="12">
    <source>
        <dbReference type="Proteomes" id="UP000051530"/>
    </source>
</evidence>
<dbReference type="EC" id="3.1.2.6" evidence="5"/>
<dbReference type="CDD" id="cd07723">
    <property type="entry name" value="hydroxyacylglutathione_hydrolase_MBL-fold"/>
    <property type="match status" value="1"/>
</dbReference>
<dbReference type="InterPro" id="IPR035680">
    <property type="entry name" value="Clx_II_MBL"/>
</dbReference>
<dbReference type="AlphaFoldDB" id="A0A0R0LU37"/>
<dbReference type="InterPro" id="IPR036866">
    <property type="entry name" value="RibonucZ/Hydroxyglut_hydro"/>
</dbReference>
<dbReference type="EMBL" id="LGUB01000582">
    <property type="protein sequence ID" value="KRH92930.1"/>
    <property type="molecule type" value="Genomic_DNA"/>
</dbReference>
<comment type="similarity">
    <text evidence="4">Belongs to the metallo-beta-lactamase superfamily. Glyoxalase II family.</text>
</comment>
<evidence type="ECO:0000256" key="9">
    <source>
        <dbReference type="ARBA" id="ARBA00031044"/>
    </source>
</evidence>
<dbReference type="GO" id="GO:0004416">
    <property type="term" value="F:hydroxyacylglutathione hydrolase activity"/>
    <property type="evidence" value="ECO:0007669"/>
    <property type="project" value="UniProtKB-EC"/>
</dbReference>
<comment type="caution">
    <text evidence="11">The sequence shown here is derived from an EMBL/GenBank/DDBJ whole genome shotgun (WGS) entry which is preliminary data.</text>
</comment>
<dbReference type="UniPathway" id="UPA00619">
    <property type="reaction ID" value="UER00676"/>
</dbReference>
<feature type="domain" description="Metallo-beta-lactamase" evidence="10">
    <location>
        <begin position="15"/>
        <end position="190"/>
    </location>
</feature>
<keyword evidence="8" id="KW-0862">Zinc</keyword>
<evidence type="ECO:0000256" key="5">
    <source>
        <dbReference type="ARBA" id="ARBA00011917"/>
    </source>
</evidence>